<comment type="caution">
    <text evidence="1">The sequence shown here is derived from an EMBL/GenBank/DDBJ whole genome shotgun (WGS) entry which is preliminary data.</text>
</comment>
<accession>A0ABQ6CUT7</accession>
<gene>
    <name evidence="1" type="ORF">GCM10007874_50340</name>
</gene>
<protein>
    <submittedName>
        <fullName evidence="1">Uncharacterized protein</fullName>
    </submittedName>
</protein>
<dbReference type="EMBL" id="BSPC01000057">
    <property type="protein sequence ID" value="GLS22017.1"/>
    <property type="molecule type" value="Genomic_DNA"/>
</dbReference>
<reference evidence="2" key="1">
    <citation type="journal article" date="2019" name="Int. J. Syst. Evol. Microbiol.">
        <title>The Global Catalogue of Microorganisms (GCM) 10K type strain sequencing project: providing services to taxonomists for standard genome sequencing and annotation.</title>
        <authorList>
            <consortium name="The Broad Institute Genomics Platform"/>
            <consortium name="The Broad Institute Genome Sequencing Center for Infectious Disease"/>
            <person name="Wu L."/>
            <person name="Ma J."/>
        </authorList>
    </citation>
    <scope>NUCLEOTIDE SEQUENCE [LARGE SCALE GENOMIC DNA]</scope>
    <source>
        <strain evidence="2">NBRC 101365</strain>
    </source>
</reference>
<name>A0ABQ6CUT7_9HYPH</name>
<evidence type="ECO:0000313" key="1">
    <source>
        <dbReference type="EMBL" id="GLS22017.1"/>
    </source>
</evidence>
<dbReference type="Proteomes" id="UP001156882">
    <property type="component" value="Unassembled WGS sequence"/>
</dbReference>
<sequence>MSLTLVRLACFRLGIDSLNILVRGLIARTALPRTNRHTAAGNCPGISGIAVRELLKALSGDYRKSCPDFSETRT</sequence>
<proteinExistence type="predicted"/>
<keyword evidence="2" id="KW-1185">Reference proteome</keyword>
<organism evidence="1 2">
    <name type="scientific">Labrys miyagiensis</name>
    <dbReference type="NCBI Taxonomy" id="346912"/>
    <lineage>
        <taxon>Bacteria</taxon>
        <taxon>Pseudomonadati</taxon>
        <taxon>Pseudomonadota</taxon>
        <taxon>Alphaproteobacteria</taxon>
        <taxon>Hyphomicrobiales</taxon>
        <taxon>Xanthobacteraceae</taxon>
        <taxon>Labrys</taxon>
    </lineage>
</organism>
<evidence type="ECO:0000313" key="2">
    <source>
        <dbReference type="Proteomes" id="UP001156882"/>
    </source>
</evidence>